<reference evidence="2" key="2">
    <citation type="journal article" date="2016" name="Sci. Rep.">
        <title>Dictyocaulus viviparus genome, variome and transcriptome elucidate lungworm biology and support future intervention.</title>
        <authorList>
            <person name="McNulty S.N."/>
            <person name="Strube C."/>
            <person name="Rosa B.A."/>
            <person name="Martin J.C."/>
            <person name="Tyagi R."/>
            <person name="Choi Y.J."/>
            <person name="Wang Q."/>
            <person name="Hallsworth Pepin K."/>
            <person name="Zhang X."/>
            <person name="Ozersky P."/>
            <person name="Wilson R.K."/>
            <person name="Sternberg P.W."/>
            <person name="Gasser R.B."/>
            <person name="Mitreva M."/>
        </authorList>
    </citation>
    <scope>NUCLEOTIDE SEQUENCE [LARGE SCALE GENOMIC DNA]</scope>
    <source>
        <strain evidence="2">HannoverDv2000</strain>
    </source>
</reference>
<reference evidence="1 2" key="1">
    <citation type="submission" date="2013-11" db="EMBL/GenBank/DDBJ databases">
        <title>Draft genome of the bovine lungworm Dictyocaulus viviparus.</title>
        <authorList>
            <person name="Mitreva M."/>
        </authorList>
    </citation>
    <scope>NUCLEOTIDE SEQUENCE [LARGE SCALE GENOMIC DNA]</scope>
    <source>
        <strain evidence="1 2">HannoverDv2000</strain>
    </source>
</reference>
<proteinExistence type="predicted"/>
<dbReference type="SUPFAM" id="SSF53335">
    <property type="entry name" value="S-adenosyl-L-methionine-dependent methyltransferases"/>
    <property type="match status" value="1"/>
</dbReference>
<evidence type="ECO:0008006" key="3">
    <source>
        <dbReference type="Google" id="ProtNLM"/>
    </source>
</evidence>
<organism evidence="1 2">
    <name type="scientific">Dictyocaulus viviparus</name>
    <name type="common">Bovine lungworm</name>
    <dbReference type="NCBI Taxonomy" id="29172"/>
    <lineage>
        <taxon>Eukaryota</taxon>
        <taxon>Metazoa</taxon>
        <taxon>Ecdysozoa</taxon>
        <taxon>Nematoda</taxon>
        <taxon>Chromadorea</taxon>
        <taxon>Rhabditida</taxon>
        <taxon>Rhabditina</taxon>
        <taxon>Rhabditomorpha</taxon>
        <taxon>Strongyloidea</taxon>
        <taxon>Metastrongylidae</taxon>
        <taxon>Dictyocaulus</taxon>
    </lineage>
</organism>
<gene>
    <name evidence="1" type="ORF">DICVIV_11125</name>
</gene>
<dbReference type="InterPro" id="IPR029063">
    <property type="entry name" value="SAM-dependent_MTases_sf"/>
</dbReference>
<dbReference type="Gene3D" id="3.40.50.150">
    <property type="entry name" value="Vaccinia Virus protein VP39"/>
    <property type="match status" value="1"/>
</dbReference>
<sequence>MYFRLFAFRGLRSIGSGEPLLLSDARIVPPNPINWSNFNSKLWKLHKQTVRLSYARMMIAGSFFSGALSYESREIQNILIIGLGGGVINNFFSTMDNLKLNITVVDNDSVMKTIAEKWYEFQSTSMQRIIVDDGSRYVREALKRGEMYDVLLIDVSYNEVRPLMAPVEEFLKNDEIMEFYKILTKNGAVIVNVLTLEKDILEADRVHFAFSRHFPSCYFMQFAKYNKMLFCSKKEKNSWLDNRDELYNRFLMIDKVLQFNLINDAHMSDDMKTSSHLTAGG</sequence>
<dbReference type="Proteomes" id="UP000053766">
    <property type="component" value="Unassembled WGS sequence"/>
</dbReference>
<dbReference type="AlphaFoldDB" id="A0A0D8XE59"/>
<dbReference type="OrthoDB" id="411785at2759"/>
<keyword evidence="2" id="KW-1185">Reference proteome</keyword>
<dbReference type="EMBL" id="KN716614">
    <property type="protein sequence ID" value="KJH42888.1"/>
    <property type="molecule type" value="Genomic_DNA"/>
</dbReference>
<name>A0A0D8XE59_DICVI</name>
<accession>A0A0D8XE59</accession>
<protein>
    <recommendedName>
        <fullName evidence="3">Spermine/spermidine synthase</fullName>
    </recommendedName>
</protein>
<evidence type="ECO:0000313" key="2">
    <source>
        <dbReference type="Proteomes" id="UP000053766"/>
    </source>
</evidence>
<dbReference type="STRING" id="29172.A0A0D8XE59"/>
<evidence type="ECO:0000313" key="1">
    <source>
        <dbReference type="EMBL" id="KJH42888.1"/>
    </source>
</evidence>